<keyword evidence="2" id="KW-1185">Reference proteome</keyword>
<accession>A0ABR0NJD8</accession>
<dbReference type="EMBL" id="JARKNE010000010">
    <property type="protein sequence ID" value="KAK5794995.1"/>
    <property type="molecule type" value="Genomic_DNA"/>
</dbReference>
<comment type="caution">
    <text evidence="1">The sequence shown here is derived from an EMBL/GenBank/DDBJ whole genome shotgun (WGS) entry which is preliminary data.</text>
</comment>
<dbReference type="Proteomes" id="UP001358586">
    <property type="component" value="Chromosome 10"/>
</dbReference>
<reference evidence="1 2" key="1">
    <citation type="submission" date="2023-03" db="EMBL/GenBank/DDBJ databases">
        <title>WGS of Gossypium arboreum.</title>
        <authorList>
            <person name="Yu D."/>
        </authorList>
    </citation>
    <scope>NUCLEOTIDE SEQUENCE [LARGE SCALE GENOMIC DNA]</scope>
    <source>
        <tissue evidence="1">Leaf</tissue>
    </source>
</reference>
<gene>
    <name evidence="1" type="ORF">PVK06_036249</name>
</gene>
<evidence type="ECO:0000313" key="1">
    <source>
        <dbReference type="EMBL" id="KAK5794995.1"/>
    </source>
</evidence>
<sequence>MQRRPFCMFWKDCTVGEKVEVDSPEEVLNARVNVNPNLASQPMAQTIRQLAEAPMEQPPLCIAFFSVSRAAELRREIIRIRPKTHGDEYGRRREWRSVGQHDSTTSRRLNLHDGCKFSAISSQP</sequence>
<organism evidence="1 2">
    <name type="scientific">Gossypium arboreum</name>
    <name type="common">Tree cotton</name>
    <name type="synonym">Gossypium nanking</name>
    <dbReference type="NCBI Taxonomy" id="29729"/>
    <lineage>
        <taxon>Eukaryota</taxon>
        <taxon>Viridiplantae</taxon>
        <taxon>Streptophyta</taxon>
        <taxon>Embryophyta</taxon>
        <taxon>Tracheophyta</taxon>
        <taxon>Spermatophyta</taxon>
        <taxon>Magnoliopsida</taxon>
        <taxon>eudicotyledons</taxon>
        <taxon>Gunneridae</taxon>
        <taxon>Pentapetalae</taxon>
        <taxon>rosids</taxon>
        <taxon>malvids</taxon>
        <taxon>Malvales</taxon>
        <taxon>Malvaceae</taxon>
        <taxon>Malvoideae</taxon>
        <taxon>Gossypium</taxon>
    </lineage>
</organism>
<name>A0ABR0NJD8_GOSAR</name>
<proteinExistence type="predicted"/>
<protein>
    <submittedName>
        <fullName evidence="1">Uncharacterized protein</fullName>
    </submittedName>
</protein>
<evidence type="ECO:0000313" key="2">
    <source>
        <dbReference type="Proteomes" id="UP001358586"/>
    </source>
</evidence>